<comment type="function">
    <text evidence="4">Interacts with the SecY protein in vivo. May bind preferentially to an uncomplexed state of SecY, thus functioning either as a chelating agent for excess SecY in the cell or as a regulatory factor that negatively controls the translocase function.</text>
</comment>
<keyword evidence="6" id="KW-1185">Reference proteome</keyword>
<evidence type="ECO:0000256" key="3">
    <source>
        <dbReference type="ARBA" id="ARBA00023136"/>
    </source>
</evidence>
<dbReference type="EMBL" id="VJWL01000001">
    <property type="protein sequence ID" value="TRW49561.1"/>
    <property type="molecule type" value="Genomic_DNA"/>
</dbReference>
<reference evidence="5 6" key="1">
    <citation type="submission" date="2019-07" db="EMBL/GenBank/DDBJ databases">
        <authorList>
            <person name="Yang M."/>
            <person name="Zhao D."/>
            <person name="Xiang H."/>
        </authorList>
    </citation>
    <scope>NUCLEOTIDE SEQUENCE [LARGE SCALE GENOMIC DNA]</scope>
    <source>
        <strain evidence="5 6">IM1326</strain>
    </source>
</reference>
<dbReference type="Pfam" id="PF07348">
    <property type="entry name" value="Syd"/>
    <property type="match status" value="1"/>
</dbReference>
<dbReference type="InterPro" id="IPR038228">
    <property type="entry name" value="Syd_sf"/>
</dbReference>
<dbReference type="NCBIfam" id="NF003439">
    <property type="entry name" value="PRK04968.1"/>
    <property type="match status" value="1"/>
</dbReference>
<evidence type="ECO:0000256" key="4">
    <source>
        <dbReference type="HAMAP-Rule" id="MF_01104"/>
    </source>
</evidence>
<comment type="subcellular location">
    <subcellularLocation>
        <location evidence="4">Cell inner membrane</location>
        <topology evidence="4">Peripheral membrane protein</topology>
        <orientation evidence="4">Cytoplasmic side</orientation>
    </subcellularLocation>
    <text evidence="4">Loosely associated with the cytoplasmic side of the inner membrane, probably via SecY.</text>
</comment>
<evidence type="ECO:0000256" key="1">
    <source>
        <dbReference type="ARBA" id="ARBA00022475"/>
    </source>
</evidence>
<gene>
    <name evidence="4" type="primary">syd</name>
    <name evidence="5" type="ORF">FM042_01460</name>
</gene>
<dbReference type="Gene3D" id="3.40.1580.20">
    <property type="entry name" value="Syd protein"/>
    <property type="match status" value="1"/>
</dbReference>
<dbReference type="CDD" id="cd16323">
    <property type="entry name" value="Syd"/>
    <property type="match status" value="1"/>
</dbReference>
<comment type="similarity">
    <text evidence="4">Belongs to the Syd family.</text>
</comment>
<name>A0A552X3E8_9GAMM</name>
<organism evidence="5 6">
    <name type="scientific">Aliidiomarina halalkaliphila</name>
    <dbReference type="NCBI Taxonomy" id="2593535"/>
    <lineage>
        <taxon>Bacteria</taxon>
        <taxon>Pseudomonadati</taxon>
        <taxon>Pseudomonadota</taxon>
        <taxon>Gammaproteobacteria</taxon>
        <taxon>Alteromonadales</taxon>
        <taxon>Idiomarinaceae</taxon>
        <taxon>Aliidiomarina</taxon>
    </lineage>
</organism>
<dbReference type="OrthoDB" id="5599437at2"/>
<dbReference type="GO" id="GO:0009898">
    <property type="term" value="C:cytoplasmic side of plasma membrane"/>
    <property type="evidence" value="ECO:0007669"/>
    <property type="project" value="InterPro"/>
</dbReference>
<dbReference type="InterPro" id="IPR009948">
    <property type="entry name" value="Syd"/>
</dbReference>
<evidence type="ECO:0000313" key="5">
    <source>
        <dbReference type="EMBL" id="TRW49561.1"/>
    </source>
</evidence>
<evidence type="ECO:0000313" key="6">
    <source>
        <dbReference type="Proteomes" id="UP000320359"/>
    </source>
</evidence>
<evidence type="ECO:0000256" key="2">
    <source>
        <dbReference type="ARBA" id="ARBA00022519"/>
    </source>
</evidence>
<comment type="caution">
    <text evidence="5">The sequence shown here is derived from an EMBL/GenBank/DDBJ whole genome shotgun (WGS) entry which is preliminary data.</text>
</comment>
<keyword evidence="3 4" id="KW-0472">Membrane</keyword>
<keyword evidence="2 4" id="KW-0997">Cell inner membrane</keyword>
<sequence>MNAVKMALEALHARYARCYEKRDALPTTEYISGWDAPCYRGKPKSGDIGWEAVVQDPSLDFDNVEKALELSLDEGVKAFYGTFYAGDMYVEFREQPLVLLQVLHPEDGERLQKNLIGHVLMKQRLEQPITLFIGITDEDDLMLTVDNTTGAVGLEYVGQPQHEILAGDMESFLERLTPVFVDGAV</sequence>
<accession>A0A552X3E8</accession>
<dbReference type="Proteomes" id="UP000320359">
    <property type="component" value="Unassembled WGS sequence"/>
</dbReference>
<protein>
    <recommendedName>
        <fullName evidence="4">Protein Syd</fullName>
    </recommendedName>
</protein>
<proteinExistence type="inferred from homology"/>
<dbReference type="AlphaFoldDB" id="A0A552X3E8"/>
<dbReference type="HAMAP" id="MF_01104">
    <property type="entry name" value="Syd"/>
    <property type="match status" value="1"/>
</dbReference>
<keyword evidence="1 4" id="KW-1003">Cell membrane</keyword>
<dbReference type="RefSeq" id="WP_143233983.1">
    <property type="nucleotide sequence ID" value="NZ_VJWL01000001.1"/>
</dbReference>